<keyword evidence="1" id="KW-0472">Membrane</keyword>
<evidence type="ECO:0000313" key="3">
    <source>
        <dbReference type="Proteomes" id="UP001232163"/>
    </source>
</evidence>
<keyword evidence="3" id="KW-1185">Reference proteome</keyword>
<feature type="transmembrane region" description="Helical" evidence="1">
    <location>
        <begin position="48"/>
        <end position="66"/>
    </location>
</feature>
<evidence type="ECO:0000313" key="2">
    <source>
        <dbReference type="EMBL" id="MDP9765085.1"/>
    </source>
</evidence>
<dbReference type="EMBL" id="JAURUR010000008">
    <property type="protein sequence ID" value="MDP9765085.1"/>
    <property type="molecule type" value="Genomic_DNA"/>
</dbReference>
<dbReference type="RefSeq" id="WP_307466574.1">
    <property type="nucleotide sequence ID" value="NZ_JAURUR010000008.1"/>
</dbReference>
<name>A0ABT9MEW4_9DEIO</name>
<protein>
    <recommendedName>
        <fullName evidence="4">Colicin V production protein</fullName>
    </recommendedName>
</protein>
<keyword evidence="1" id="KW-1133">Transmembrane helix</keyword>
<reference evidence="2 3" key="1">
    <citation type="submission" date="2023-07" db="EMBL/GenBank/DDBJ databases">
        <title>Genomic Encyclopedia of Type Strains, Phase IV (KMG-IV): sequencing the most valuable type-strain genomes for metagenomic binning, comparative biology and taxonomic classification.</title>
        <authorList>
            <person name="Goeker M."/>
        </authorList>
    </citation>
    <scope>NUCLEOTIDE SEQUENCE [LARGE SCALE GENOMIC DNA]</scope>
    <source>
        <strain evidence="2 3">NIO-1023</strain>
    </source>
</reference>
<evidence type="ECO:0000256" key="1">
    <source>
        <dbReference type="SAM" id="Phobius"/>
    </source>
</evidence>
<sequence length="164" mass="17149">MITWFDALLVTLWAALTALGVRRGLSGLIWGLGGLAICLLLNSVSGHPWLNLILAGALGLGVALAAQRFVASPLETPLHLAAGALGGFLLGGAVVAAITLGFPMDYRVTPQGRTASYPSASLPPALYDAVRDSALNAQFQALWNADTFLKTLLVPDQANTSRRN</sequence>
<proteinExistence type="predicted"/>
<keyword evidence="1" id="KW-0812">Transmembrane</keyword>
<comment type="caution">
    <text evidence="2">The sequence shown here is derived from an EMBL/GenBank/DDBJ whole genome shotgun (WGS) entry which is preliminary data.</text>
</comment>
<gene>
    <name evidence="2" type="ORF">QO006_002532</name>
</gene>
<accession>A0ABT9MEW4</accession>
<feature type="transmembrane region" description="Helical" evidence="1">
    <location>
        <begin position="78"/>
        <end position="102"/>
    </location>
</feature>
<dbReference type="Proteomes" id="UP001232163">
    <property type="component" value="Unassembled WGS sequence"/>
</dbReference>
<evidence type="ECO:0008006" key="4">
    <source>
        <dbReference type="Google" id="ProtNLM"/>
    </source>
</evidence>
<organism evidence="2 3">
    <name type="scientific">Deinococcus enclensis</name>
    <dbReference type="NCBI Taxonomy" id="1049582"/>
    <lineage>
        <taxon>Bacteria</taxon>
        <taxon>Thermotogati</taxon>
        <taxon>Deinococcota</taxon>
        <taxon>Deinococci</taxon>
        <taxon>Deinococcales</taxon>
        <taxon>Deinococcaceae</taxon>
        <taxon>Deinococcus</taxon>
    </lineage>
</organism>